<proteinExistence type="predicted"/>
<organism evidence="1 2">
    <name type="scientific">Populus alba</name>
    <name type="common">White poplar</name>
    <dbReference type="NCBI Taxonomy" id="43335"/>
    <lineage>
        <taxon>Eukaryota</taxon>
        <taxon>Viridiplantae</taxon>
        <taxon>Streptophyta</taxon>
        <taxon>Embryophyta</taxon>
        <taxon>Tracheophyta</taxon>
        <taxon>Spermatophyta</taxon>
        <taxon>Magnoliopsida</taxon>
        <taxon>eudicotyledons</taxon>
        <taxon>Gunneridae</taxon>
        <taxon>Pentapetalae</taxon>
        <taxon>rosids</taxon>
        <taxon>fabids</taxon>
        <taxon>Malpighiales</taxon>
        <taxon>Salicaceae</taxon>
        <taxon>Saliceae</taxon>
        <taxon>Populus</taxon>
    </lineage>
</organism>
<reference evidence="1 2" key="1">
    <citation type="journal article" date="2024" name="Plant Biotechnol. J.">
        <title>Genome and CRISPR/Cas9 system of a widespread forest tree (Populus alba) in the world.</title>
        <authorList>
            <person name="Liu Y.J."/>
            <person name="Jiang P.F."/>
            <person name="Han X.M."/>
            <person name="Li X.Y."/>
            <person name="Wang H.M."/>
            <person name="Wang Y.J."/>
            <person name="Wang X.X."/>
            <person name="Zeng Q.Y."/>
        </authorList>
    </citation>
    <scope>NUCLEOTIDE SEQUENCE [LARGE SCALE GENOMIC DNA]</scope>
    <source>
        <strain evidence="2">cv. PAL-ZL1</strain>
    </source>
</reference>
<protein>
    <submittedName>
        <fullName evidence="1">Uncharacterized protein</fullName>
    </submittedName>
</protein>
<accession>A0ACC4BZY8</accession>
<keyword evidence="2" id="KW-1185">Reference proteome</keyword>
<dbReference type="Proteomes" id="UP000309997">
    <property type="component" value="Unassembled WGS sequence"/>
</dbReference>
<evidence type="ECO:0000313" key="1">
    <source>
        <dbReference type="EMBL" id="KAL3584234.1"/>
    </source>
</evidence>
<evidence type="ECO:0000313" key="2">
    <source>
        <dbReference type="Proteomes" id="UP000309997"/>
    </source>
</evidence>
<name>A0ACC4BZY8_POPAL</name>
<sequence>MSERRTPTSAGKGYGMPTSSSFAKHPLPRRQTKNKILLWSAKIENLRFGATGKGKTEEWGLCRGVLGDSDRKVPRIWSSSSFAMMNIDVTNLDILGQVATEPVAQAKAMASPPLPALLTSRRQGATENNLVKGL</sequence>
<dbReference type="EMBL" id="RCHU02000007">
    <property type="protein sequence ID" value="KAL3584234.1"/>
    <property type="molecule type" value="Genomic_DNA"/>
</dbReference>
<gene>
    <name evidence="1" type="ORF">D5086_015295</name>
</gene>
<comment type="caution">
    <text evidence="1">The sequence shown here is derived from an EMBL/GenBank/DDBJ whole genome shotgun (WGS) entry which is preliminary data.</text>
</comment>